<organism evidence="1 2">
    <name type="scientific">Sphaerosporella brunnea</name>
    <dbReference type="NCBI Taxonomy" id="1250544"/>
    <lineage>
        <taxon>Eukaryota</taxon>
        <taxon>Fungi</taxon>
        <taxon>Dikarya</taxon>
        <taxon>Ascomycota</taxon>
        <taxon>Pezizomycotina</taxon>
        <taxon>Pezizomycetes</taxon>
        <taxon>Pezizales</taxon>
        <taxon>Pyronemataceae</taxon>
        <taxon>Sphaerosporella</taxon>
    </lineage>
</organism>
<dbReference type="AlphaFoldDB" id="A0A5J5EU99"/>
<dbReference type="Proteomes" id="UP000326924">
    <property type="component" value="Unassembled WGS sequence"/>
</dbReference>
<evidence type="ECO:0000313" key="2">
    <source>
        <dbReference type="Proteomes" id="UP000326924"/>
    </source>
</evidence>
<keyword evidence="2" id="KW-1185">Reference proteome</keyword>
<gene>
    <name evidence="1" type="ORF">FN846DRAFT_891180</name>
</gene>
<dbReference type="InParanoid" id="A0A5J5EU99"/>
<protein>
    <submittedName>
        <fullName evidence="1">Uncharacterized protein</fullName>
    </submittedName>
</protein>
<sequence length="166" mass="18475">MPVEVDGGGGRLGSTEARLAAENCGFVFPAVLLRGQEVYHEGLLHLASNLTAMATKTKSDKARKTGKGRKGNRRRMLNRAAQTGVFDLDIRIFNRLFIDVSREGGKGSALSEYPEFCHYIVCFSRKNAYTPTCITLIISLYMNLEESVVVHGKHKRAMRMNHLQST</sequence>
<comment type="caution">
    <text evidence="1">The sequence shown here is derived from an EMBL/GenBank/DDBJ whole genome shotgun (WGS) entry which is preliminary data.</text>
</comment>
<accession>A0A5J5EU99</accession>
<reference evidence="1 2" key="1">
    <citation type="submission" date="2019-09" db="EMBL/GenBank/DDBJ databases">
        <title>Draft genome of the ectomycorrhizal ascomycete Sphaerosporella brunnea.</title>
        <authorList>
            <consortium name="DOE Joint Genome Institute"/>
            <person name="Benucci G.M."/>
            <person name="Marozzi G."/>
            <person name="Antonielli L."/>
            <person name="Sanchez S."/>
            <person name="Marco P."/>
            <person name="Wang X."/>
            <person name="Falini L.B."/>
            <person name="Barry K."/>
            <person name="Haridas S."/>
            <person name="Lipzen A."/>
            <person name="Labutti K."/>
            <person name="Grigoriev I.V."/>
            <person name="Murat C."/>
            <person name="Martin F."/>
            <person name="Albertini E."/>
            <person name="Donnini D."/>
            <person name="Bonito G."/>
        </authorList>
    </citation>
    <scope>NUCLEOTIDE SEQUENCE [LARGE SCALE GENOMIC DNA]</scope>
    <source>
        <strain evidence="1 2">Sb_GMNB300</strain>
    </source>
</reference>
<name>A0A5J5EU99_9PEZI</name>
<proteinExistence type="predicted"/>
<dbReference type="EMBL" id="VXIS01000119">
    <property type="protein sequence ID" value="KAA8903349.1"/>
    <property type="molecule type" value="Genomic_DNA"/>
</dbReference>
<evidence type="ECO:0000313" key="1">
    <source>
        <dbReference type="EMBL" id="KAA8903349.1"/>
    </source>
</evidence>